<dbReference type="PRINTS" id="PR00081">
    <property type="entry name" value="GDHRDH"/>
</dbReference>
<keyword evidence="3" id="KW-0560">Oxidoreductase</keyword>
<evidence type="ECO:0000313" key="6">
    <source>
        <dbReference type="Proteomes" id="UP000682202"/>
    </source>
</evidence>
<evidence type="ECO:0000259" key="4">
    <source>
        <dbReference type="SMART" id="SM00822"/>
    </source>
</evidence>
<dbReference type="SMART" id="SM00822">
    <property type="entry name" value="PKS_KR"/>
    <property type="match status" value="1"/>
</dbReference>
<name>A0A975PWZ0_9MYCO</name>
<dbReference type="Gene3D" id="3.40.50.720">
    <property type="entry name" value="NAD(P)-binding Rossmann-like Domain"/>
    <property type="match status" value="1"/>
</dbReference>
<comment type="subcellular location">
    <subcellularLocation>
        <location evidence="1">Endoplasmic reticulum</location>
    </subcellularLocation>
</comment>
<dbReference type="PANTHER" id="PTHR43899:SF13">
    <property type="entry name" value="RH59310P"/>
    <property type="match status" value="1"/>
</dbReference>
<dbReference type="AlphaFoldDB" id="A0A975PWZ0"/>
<organism evidence="5 6">
    <name type="scientific">Mycobacterium spongiae</name>
    <dbReference type="NCBI Taxonomy" id="886343"/>
    <lineage>
        <taxon>Bacteria</taxon>
        <taxon>Bacillati</taxon>
        <taxon>Actinomycetota</taxon>
        <taxon>Actinomycetes</taxon>
        <taxon>Mycobacteriales</taxon>
        <taxon>Mycobacteriaceae</taxon>
        <taxon>Mycobacterium</taxon>
    </lineage>
</organism>
<dbReference type="KEGG" id="mspg:F6B93_09245"/>
<gene>
    <name evidence="5" type="ORF">F6B93_09245</name>
</gene>
<dbReference type="InterPro" id="IPR020904">
    <property type="entry name" value="Sc_DH/Rdtase_CS"/>
</dbReference>
<dbReference type="PANTHER" id="PTHR43899">
    <property type="entry name" value="RH59310P"/>
    <property type="match status" value="1"/>
</dbReference>
<proteinExistence type="inferred from homology"/>
<dbReference type="InterPro" id="IPR051019">
    <property type="entry name" value="VLCFA-Steroid_DH"/>
</dbReference>
<evidence type="ECO:0000256" key="1">
    <source>
        <dbReference type="ARBA" id="ARBA00004240"/>
    </source>
</evidence>
<dbReference type="InterPro" id="IPR036291">
    <property type="entry name" value="NAD(P)-bd_dom_sf"/>
</dbReference>
<dbReference type="PROSITE" id="PS00061">
    <property type="entry name" value="ADH_SHORT"/>
    <property type="match status" value="1"/>
</dbReference>
<dbReference type="SUPFAM" id="SSF51735">
    <property type="entry name" value="NAD(P)-binding Rossmann-fold domains"/>
    <property type="match status" value="1"/>
</dbReference>
<evidence type="ECO:0000256" key="3">
    <source>
        <dbReference type="ARBA" id="ARBA00023002"/>
    </source>
</evidence>
<sequence length="292" mass="29978">MRRHVSAGTQAAERDGNGAPIAASSFGRRYGPWAVVTGASDGIGREFAIQLAARGLNLVLVARRGPVLEKLAQELADKHGIACRVIPTDLADASAVEGLVQATADLDVGIVVAAAGFGRSGPLIDAPLSDEIEMLAVNCTAVLAVAWHYGRRMAARGSGGLVLLSSLLGFAGVPRAANYAATKAYVQSLAEGLHRELAPLGVDVISSAPGPVRSGFGGRADMQLSATTTPEAVARATLRALGRRTTVRPGALSKLLGVPLALLPRPARVLALSRVMKTLTAHQPVGPTAAGR</sequence>
<reference evidence="5" key="1">
    <citation type="submission" date="2019-12" db="EMBL/GenBank/DDBJ databases">
        <title>Mycobacterium spongiae sp. nov.</title>
        <authorList>
            <person name="Stinear T."/>
        </authorList>
    </citation>
    <scope>NUCLEOTIDE SEQUENCE</scope>
    <source>
        <strain evidence="5">FSD4b-SM</strain>
    </source>
</reference>
<feature type="domain" description="Ketoreductase" evidence="4">
    <location>
        <begin position="32"/>
        <end position="215"/>
    </location>
</feature>
<comment type="similarity">
    <text evidence="2">Belongs to the short-chain dehydrogenases/reductases (SDR) family.</text>
</comment>
<dbReference type="GO" id="GO:0016491">
    <property type="term" value="F:oxidoreductase activity"/>
    <property type="evidence" value="ECO:0007669"/>
    <property type="project" value="UniProtKB-KW"/>
</dbReference>
<dbReference type="Pfam" id="PF00106">
    <property type="entry name" value="adh_short"/>
    <property type="match status" value="1"/>
</dbReference>
<evidence type="ECO:0000313" key="5">
    <source>
        <dbReference type="EMBL" id="QUR67259.1"/>
    </source>
</evidence>
<dbReference type="InterPro" id="IPR057326">
    <property type="entry name" value="KR_dom"/>
</dbReference>
<keyword evidence="6" id="KW-1185">Reference proteome</keyword>
<accession>A0A975PWZ0</accession>
<dbReference type="EMBL" id="CP046600">
    <property type="protein sequence ID" value="QUR67259.1"/>
    <property type="molecule type" value="Genomic_DNA"/>
</dbReference>
<dbReference type="RefSeq" id="WP_211698827.1">
    <property type="nucleotide sequence ID" value="NZ_CP046600.1"/>
</dbReference>
<protein>
    <submittedName>
        <fullName evidence="5">SDR family NAD(P)-dependent oxidoreductase</fullName>
    </submittedName>
</protein>
<dbReference type="Proteomes" id="UP000682202">
    <property type="component" value="Chromosome"/>
</dbReference>
<dbReference type="InterPro" id="IPR002347">
    <property type="entry name" value="SDR_fam"/>
</dbReference>
<evidence type="ECO:0000256" key="2">
    <source>
        <dbReference type="ARBA" id="ARBA00006484"/>
    </source>
</evidence>